<evidence type="ECO:0000313" key="3">
    <source>
        <dbReference type="Proteomes" id="UP000806285"/>
    </source>
</evidence>
<organism evidence="2 3">
    <name type="scientific">Ramlibacter pallidus</name>
    <dbReference type="NCBI Taxonomy" id="2780087"/>
    <lineage>
        <taxon>Bacteria</taxon>
        <taxon>Pseudomonadati</taxon>
        <taxon>Pseudomonadota</taxon>
        <taxon>Betaproteobacteria</taxon>
        <taxon>Burkholderiales</taxon>
        <taxon>Comamonadaceae</taxon>
        <taxon>Ramlibacter</taxon>
    </lineage>
</organism>
<reference evidence="2 3" key="1">
    <citation type="submission" date="2020-10" db="EMBL/GenBank/DDBJ databases">
        <title>Ramlibacter sp. HM2 16S ribosomal RNA gene Genome sequencing and assembly.</title>
        <authorList>
            <person name="Kang M."/>
        </authorList>
    </citation>
    <scope>NUCLEOTIDE SEQUENCE [LARGE SCALE GENOMIC DNA]</scope>
    <source>
        <strain evidence="2 3">HM2</strain>
    </source>
</reference>
<proteinExistence type="predicted"/>
<evidence type="ECO:0000256" key="1">
    <source>
        <dbReference type="SAM" id="MobiDB-lite"/>
    </source>
</evidence>
<protein>
    <recommendedName>
        <fullName evidence="4">Stereocilin</fullName>
    </recommendedName>
</protein>
<comment type="caution">
    <text evidence="2">The sequence shown here is derived from an EMBL/GenBank/DDBJ whole genome shotgun (WGS) entry which is preliminary data.</text>
</comment>
<gene>
    <name evidence="2" type="ORF">IM787_00140</name>
</gene>
<name>A0ABR9RXI7_9BURK</name>
<feature type="compositionally biased region" description="Pro residues" evidence="1">
    <location>
        <begin position="13"/>
        <end position="29"/>
    </location>
</feature>
<dbReference type="RefSeq" id="WP_193674613.1">
    <property type="nucleotide sequence ID" value="NZ_JADDIV010000001.1"/>
</dbReference>
<keyword evidence="3" id="KW-1185">Reference proteome</keyword>
<sequence length="56" mass="5914">MNTAHTPGHQPVEPEPFPPGTDTPAPNPTQLPIEPEFGQALPQAEPEDPGVPRPAI</sequence>
<accession>A0ABR9RXI7</accession>
<dbReference type="Proteomes" id="UP000806285">
    <property type="component" value="Unassembled WGS sequence"/>
</dbReference>
<evidence type="ECO:0008006" key="4">
    <source>
        <dbReference type="Google" id="ProtNLM"/>
    </source>
</evidence>
<feature type="region of interest" description="Disordered" evidence="1">
    <location>
        <begin position="1"/>
        <end position="56"/>
    </location>
</feature>
<evidence type="ECO:0000313" key="2">
    <source>
        <dbReference type="EMBL" id="MBE7365964.1"/>
    </source>
</evidence>
<dbReference type="EMBL" id="JADDIV010000001">
    <property type="protein sequence ID" value="MBE7365964.1"/>
    <property type="molecule type" value="Genomic_DNA"/>
</dbReference>